<gene>
    <name evidence="8" type="ORF">MtrunA17_Chr5g0436111</name>
</gene>
<evidence type="ECO:0000256" key="1">
    <source>
        <dbReference type="ARBA" id="ARBA00004323"/>
    </source>
</evidence>
<feature type="chain" id="PRO_5017420548" evidence="6">
    <location>
        <begin position="18"/>
        <end position="307"/>
    </location>
</feature>
<dbReference type="PANTHER" id="PTHR11062:SF253">
    <property type="entry name" value="EXOSTOSIN GT47 DOMAIN-CONTAINING PROTEIN"/>
    <property type="match status" value="1"/>
</dbReference>
<sequence>MLFFRTIFIVFLQLLRSSSFVLSSLPQNNSSPNPYLTSTTLFLQNYQKMAQNFKVFMYQPNTNTNITQFSFKTEQESLFYSSLQNSSYLTQHPEQAHLFFLPFSSDTSTRSLARFISRIRNDFPYWNRSLGADHFYLSCDGISHVNDRNIVELKKNAIQIACFPTRHRSFIPHKDITLPPITNPHAPVRLSNEEFCVVEYQNDDVLWLGEALRLGCVPVVVTEEAVNDMPFMEVLRWREMAVFVKSGVNIETDTWRERKGNMRRLGVVGSKHLRWNRPAQPFDAFNTIMYQLWLRRHTIRYESVQSS</sequence>
<dbReference type="AlphaFoldDB" id="A0A396HYN8"/>
<feature type="signal peptide" evidence="6">
    <location>
        <begin position="1"/>
        <end position="17"/>
    </location>
</feature>
<dbReference type="EMBL" id="PSQE01000005">
    <property type="protein sequence ID" value="RHN57044.1"/>
    <property type="molecule type" value="Genomic_DNA"/>
</dbReference>
<dbReference type="PANTHER" id="PTHR11062">
    <property type="entry name" value="EXOSTOSIN HEPARAN SULFATE GLYCOSYLTRANSFERASE -RELATED"/>
    <property type="match status" value="1"/>
</dbReference>
<evidence type="ECO:0000313" key="8">
    <source>
        <dbReference type="EMBL" id="RHN57044.1"/>
    </source>
</evidence>
<dbReference type="OrthoDB" id="1924787at2759"/>
<evidence type="ECO:0000256" key="2">
    <source>
        <dbReference type="ARBA" id="ARBA00010271"/>
    </source>
</evidence>
<reference evidence="8" key="1">
    <citation type="journal article" date="2018" name="Nat. Plants">
        <title>Whole-genome landscape of Medicago truncatula symbiotic genes.</title>
        <authorList>
            <person name="Pecrix Y."/>
            <person name="Gamas P."/>
            <person name="Carrere S."/>
        </authorList>
    </citation>
    <scope>NUCLEOTIDE SEQUENCE</scope>
    <source>
        <tissue evidence="8">Leaves</tissue>
    </source>
</reference>
<comment type="caution">
    <text evidence="8">The sequence shown here is derived from an EMBL/GenBank/DDBJ whole genome shotgun (WGS) entry which is preliminary data.</text>
</comment>
<dbReference type="InterPro" id="IPR040911">
    <property type="entry name" value="Exostosin_GT47"/>
</dbReference>
<comment type="similarity">
    <text evidence="2">Belongs to the glycosyltransferase 47 family.</text>
</comment>
<dbReference type="Pfam" id="PF03016">
    <property type="entry name" value="Exostosin_GT47"/>
    <property type="match status" value="1"/>
</dbReference>
<keyword evidence="4" id="KW-0812">Transmembrane</keyword>
<keyword evidence="6" id="KW-0732">Signal</keyword>
<protein>
    <submittedName>
        <fullName evidence="8">Putative xylogalacturonan beta-1,3-xylosyltransferase</fullName>
        <ecNumber evidence="8">2.4.2.41</ecNumber>
    </submittedName>
</protein>
<keyword evidence="8" id="KW-0808">Transferase</keyword>
<evidence type="ECO:0000259" key="7">
    <source>
        <dbReference type="Pfam" id="PF03016"/>
    </source>
</evidence>
<dbReference type="GO" id="GO:0000139">
    <property type="term" value="C:Golgi membrane"/>
    <property type="evidence" value="ECO:0007669"/>
    <property type="project" value="UniProtKB-SubCell"/>
</dbReference>
<evidence type="ECO:0000256" key="4">
    <source>
        <dbReference type="ARBA" id="ARBA00022968"/>
    </source>
</evidence>
<dbReference type="GO" id="GO:0102983">
    <property type="term" value="F:xylogalacturonan beta-1,3-xylosyltransferase activity"/>
    <property type="evidence" value="ECO:0007669"/>
    <property type="project" value="UniProtKB-EC"/>
</dbReference>
<organism evidence="8">
    <name type="scientific">Medicago truncatula</name>
    <name type="common">Barrel medic</name>
    <name type="synonym">Medicago tribuloides</name>
    <dbReference type="NCBI Taxonomy" id="3880"/>
    <lineage>
        <taxon>Eukaryota</taxon>
        <taxon>Viridiplantae</taxon>
        <taxon>Streptophyta</taxon>
        <taxon>Embryophyta</taxon>
        <taxon>Tracheophyta</taxon>
        <taxon>Spermatophyta</taxon>
        <taxon>Magnoliopsida</taxon>
        <taxon>eudicotyledons</taxon>
        <taxon>Gunneridae</taxon>
        <taxon>Pentapetalae</taxon>
        <taxon>rosids</taxon>
        <taxon>fabids</taxon>
        <taxon>Fabales</taxon>
        <taxon>Fabaceae</taxon>
        <taxon>Papilionoideae</taxon>
        <taxon>50 kb inversion clade</taxon>
        <taxon>NPAAA clade</taxon>
        <taxon>Hologalegina</taxon>
        <taxon>IRL clade</taxon>
        <taxon>Trifolieae</taxon>
        <taxon>Medicago</taxon>
    </lineage>
</organism>
<evidence type="ECO:0000256" key="3">
    <source>
        <dbReference type="ARBA" id="ARBA00022676"/>
    </source>
</evidence>
<dbReference type="Gramene" id="rna32533">
    <property type="protein sequence ID" value="RHN57044.1"/>
    <property type="gene ID" value="gene32533"/>
</dbReference>
<keyword evidence="3 8" id="KW-0328">Glycosyltransferase</keyword>
<name>A0A396HYN8_MEDTR</name>
<comment type="subcellular location">
    <subcellularLocation>
        <location evidence="1">Golgi apparatus membrane</location>
        <topology evidence="1">Single-pass type II membrane protein</topology>
    </subcellularLocation>
</comment>
<evidence type="ECO:0000256" key="6">
    <source>
        <dbReference type="SAM" id="SignalP"/>
    </source>
</evidence>
<accession>A0A396HYN8</accession>
<dbReference type="Proteomes" id="UP000265566">
    <property type="component" value="Chromosome 5"/>
</dbReference>
<evidence type="ECO:0000256" key="5">
    <source>
        <dbReference type="ARBA" id="ARBA00023034"/>
    </source>
</evidence>
<proteinExistence type="inferred from homology"/>
<keyword evidence="4" id="KW-0735">Signal-anchor</keyword>
<dbReference type="EC" id="2.4.2.41" evidence="8"/>
<dbReference type="InterPro" id="IPR004263">
    <property type="entry name" value="Exostosin"/>
</dbReference>
<feature type="domain" description="Exostosin GT47" evidence="7">
    <location>
        <begin position="51"/>
        <end position="186"/>
    </location>
</feature>
<keyword evidence="5" id="KW-0333">Golgi apparatus</keyword>